<accession>A0A382XG84</accession>
<evidence type="ECO:0008006" key="2">
    <source>
        <dbReference type="Google" id="ProtNLM"/>
    </source>
</evidence>
<dbReference type="InterPro" id="IPR013783">
    <property type="entry name" value="Ig-like_fold"/>
</dbReference>
<feature type="non-terminal residue" evidence="1">
    <location>
        <position position="271"/>
    </location>
</feature>
<dbReference type="AlphaFoldDB" id="A0A382XG84"/>
<dbReference type="InterPro" id="IPR036116">
    <property type="entry name" value="FN3_sf"/>
</dbReference>
<gene>
    <name evidence="1" type="ORF">METZ01_LOCUS422449</name>
</gene>
<reference evidence="1" key="1">
    <citation type="submission" date="2018-05" db="EMBL/GenBank/DDBJ databases">
        <authorList>
            <person name="Lanie J.A."/>
            <person name="Ng W.-L."/>
            <person name="Kazmierczak K.M."/>
            <person name="Andrzejewski T.M."/>
            <person name="Davidsen T.M."/>
            <person name="Wayne K.J."/>
            <person name="Tettelin H."/>
            <person name="Glass J.I."/>
            <person name="Rusch D."/>
            <person name="Podicherti R."/>
            <person name="Tsui H.-C.T."/>
            <person name="Winkler M.E."/>
        </authorList>
    </citation>
    <scope>NUCLEOTIDE SEQUENCE</scope>
</reference>
<dbReference type="Gene3D" id="2.60.40.10">
    <property type="entry name" value="Immunoglobulins"/>
    <property type="match status" value="2"/>
</dbReference>
<feature type="non-terminal residue" evidence="1">
    <location>
        <position position="1"/>
    </location>
</feature>
<protein>
    <recommendedName>
        <fullName evidence="2">Fibronectin type-III domain-containing protein</fullName>
    </recommendedName>
</protein>
<name>A0A382XG84_9ZZZZ</name>
<evidence type="ECO:0000313" key="1">
    <source>
        <dbReference type="EMBL" id="SVD69595.1"/>
    </source>
</evidence>
<dbReference type="EMBL" id="UINC01167215">
    <property type="protein sequence ID" value="SVD69595.1"/>
    <property type="molecule type" value="Genomic_DNA"/>
</dbReference>
<organism evidence="1">
    <name type="scientific">marine metagenome</name>
    <dbReference type="NCBI Taxonomy" id="408172"/>
    <lineage>
        <taxon>unclassified sequences</taxon>
        <taxon>metagenomes</taxon>
        <taxon>ecological metagenomes</taxon>
    </lineage>
</organism>
<dbReference type="SUPFAM" id="SSF49265">
    <property type="entry name" value="Fibronectin type III"/>
    <property type="match status" value="1"/>
</dbReference>
<proteinExistence type="predicted"/>
<sequence>TENIDGNSKQIPGGILSTGTTYYWHVDGLDVNGVSLTGPSITAEIVLPANDAISLIEPIGNVQVDNLSPSLKWAGLVGVNSYTLILSQDSNLESQLINEIVSGSEYSLPSDKGLINSMNYYWVVEAAKEDDIISSEIESFATPSIAAINLQSPADGEAVSITNPTFTWEAIEGISSYLLRIANNPEFADPWALKSGSTSFEYPGEPPLKPGVTYYWQVQPLNNQGGSIGEWSSIRNLTISVAFNVQLEAPASGEVITISNPTFQWIKIEEA</sequence>